<dbReference type="Gene3D" id="3.40.50.300">
    <property type="entry name" value="P-loop containing nucleotide triphosphate hydrolases"/>
    <property type="match status" value="2"/>
</dbReference>
<evidence type="ECO:0000256" key="2">
    <source>
        <dbReference type="ARBA" id="ARBA00012552"/>
    </source>
</evidence>
<keyword evidence="7" id="KW-0863">Zinc-finger</keyword>
<dbReference type="SUPFAM" id="SSF57756">
    <property type="entry name" value="Retrovirus zinc finger-like domains"/>
    <property type="match status" value="1"/>
</dbReference>
<dbReference type="SUPFAM" id="SSF52540">
    <property type="entry name" value="P-loop containing nucleoside triphosphate hydrolases"/>
    <property type="match status" value="1"/>
</dbReference>
<protein>
    <recommendedName>
        <fullName evidence="2">RNA helicase</fullName>
        <ecNumber evidence="2">3.6.4.13</ecNumber>
    </recommendedName>
</protein>
<dbReference type="PANTHER" id="PTHR47958">
    <property type="entry name" value="ATP-DEPENDENT RNA HELICASE DBP3"/>
    <property type="match status" value="1"/>
</dbReference>
<dbReference type="Proteomes" id="UP001642484">
    <property type="component" value="Unassembled WGS sequence"/>
</dbReference>
<keyword evidence="3 8" id="KW-0547">Nucleotide-binding</keyword>
<organism evidence="12 13">
    <name type="scientific">Durusdinium trenchii</name>
    <dbReference type="NCBI Taxonomy" id="1381693"/>
    <lineage>
        <taxon>Eukaryota</taxon>
        <taxon>Sar</taxon>
        <taxon>Alveolata</taxon>
        <taxon>Dinophyceae</taxon>
        <taxon>Suessiales</taxon>
        <taxon>Symbiodiniaceae</taxon>
        <taxon>Durusdinium</taxon>
    </lineage>
</organism>
<keyword evidence="4 8" id="KW-0378">Hydrolase</keyword>
<name>A0ABP0JGF8_9DINO</name>
<dbReference type="PROSITE" id="PS00039">
    <property type="entry name" value="DEAD_ATP_HELICASE"/>
    <property type="match status" value="1"/>
</dbReference>
<dbReference type="InterPro" id="IPR014001">
    <property type="entry name" value="Helicase_ATP-bd"/>
</dbReference>
<keyword evidence="7" id="KW-0479">Metal-binding</keyword>
<keyword evidence="5 8" id="KW-0347">Helicase</keyword>
<evidence type="ECO:0000256" key="8">
    <source>
        <dbReference type="RuleBase" id="RU000492"/>
    </source>
</evidence>
<evidence type="ECO:0000313" key="13">
    <source>
        <dbReference type="Proteomes" id="UP001642484"/>
    </source>
</evidence>
<evidence type="ECO:0000256" key="6">
    <source>
        <dbReference type="ARBA" id="ARBA00022840"/>
    </source>
</evidence>
<dbReference type="InterPro" id="IPR036875">
    <property type="entry name" value="Znf_CCHC_sf"/>
</dbReference>
<evidence type="ECO:0000259" key="11">
    <source>
        <dbReference type="PROSITE" id="PS51194"/>
    </source>
</evidence>
<comment type="caution">
    <text evidence="12">The sequence shown here is derived from an EMBL/GenBank/DDBJ whole genome shotgun (WGS) entry which is preliminary data.</text>
</comment>
<dbReference type="InterPro" id="IPR000629">
    <property type="entry name" value="RNA-helicase_DEAD-box_CS"/>
</dbReference>
<proteinExistence type="inferred from homology"/>
<dbReference type="InterPro" id="IPR027417">
    <property type="entry name" value="P-loop_NTPase"/>
</dbReference>
<feature type="domain" description="CCHC-type" evidence="9">
    <location>
        <begin position="405"/>
        <end position="420"/>
    </location>
</feature>
<dbReference type="Pfam" id="PF00271">
    <property type="entry name" value="Helicase_C"/>
    <property type="match status" value="1"/>
</dbReference>
<sequence length="449" mass="49272">MIMSALEQELRAKVQPTEGPFGLIIAPSRELAHQTYEVIEFYTDHLAEYHREFPKLRSVLTIGGLSTGTQAMAIKKGCHMVVATPGRLNDLLNKKKMSLAQCQVLVLDEADRMIDLGFEEEIRNTLDHYRGFRPGVMLQTHCPGLKHCILPIDHVETAAAEPIAAAATRGPWAAMVGSSSRNFGKIKLQMHTDIKLRSFPQNLMDFAKTALVDAVVINVGRAGAANLDVIQEVEYVKQEAKLVYLLKCLQKTPPPVLIFCENKSDVDDVHEYLLLKAVEVVAIHGGLDQEERHEAIRSFKEGSKDVLIGTDVASKGLDFPAIQHVINFDMPKEIENYVHRIGRTGRCGRTGVATTFVNKNQDETILLDLKALLLEAGQHVPPFLMQLDSAAGGREEEEIGGVKGCAYCGGLGHRISDCPKLETTRQKTTSATKVPSYAVLGGGGEEWGG</sequence>
<dbReference type="SMART" id="SM00490">
    <property type="entry name" value="HELICc"/>
    <property type="match status" value="1"/>
</dbReference>
<keyword evidence="13" id="KW-1185">Reference proteome</keyword>
<evidence type="ECO:0000259" key="9">
    <source>
        <dbReference type="PROSITE" id="PS50158"/>
    </source>
</evidence>
<evidence type="ECO:0000256" key="1">
    <source>
        <dbReference type="ARBA" id="ARBA00010132"/>
    </source>
</evidence>
<dbReference type="CDD" id="cd18787">
    <property type="entry name" value="SF2_C_DEAD"/>
    <property type="match status" value="1"/>
</dbReference>
<evidence type="ECO:0000256" key="5">
    <source>
        <dbReference type="ARBA" id="ARBA00022806"/>
    </source>
</evidence>
<dbReference type="SMART" id="SM00487">
    <property type="entry name" value="DEXDc"/>
    <property type="match status" value="1"/>
</dbReference>
<dbReference type="InterPro" id="IPR011545">
    <property type="entry name" value="DEAD/DEAH_box_helicase_dom"/>
</dbReference>
<gene>
    <name evidence="12" type="ORF">CCMP2556_LOCUS11302</name>
</gene>
<evidence type="ECO:0000259" key="10">
    <source>
        <dbReference type="PROSITE" id="PS51192"/>
    </source>
</evidence>
<evidence type="ECO:0000256" key="7">
    <source>
        <dbReference type="PROSITE-ProRule" id="PRU00047"/>
    </source>
</evidence>
<dbReference type="Pfam" id="PF00270">
    <property type="entry name" value="DEAD"/>
    <property type="match status" value="1"/>
</dbReference>
<dbReference type="InterPro" id="IPR001650">
    <property type="entry name" value="Helicase_C-like"/>
</dbReference>
<dbReference type="Gene3D" id="4.10.60.10">
    <property type="entry name" value="Zinc finger, CCHC-type"/>
    <property type="match status" value="1"/>
</dbReference>
<dbReference type="PROSITE" id="PS51192">
    <property type="entry name" value="HELICASE_ATP_BIND_1"/>
    <property type="match status" value="1"/>
</dbReference>
<keyword evidence="7" id="KW-0862">Zinc</keyword>
<evidence type="ECO:0000256" key="4">
    <source>
        <dbReference type="ARBA" id="ARBA00022801"/>
    </source>
</evidence>
<evidence type="ECO:0000256" key="3">
    <source>
        <dbReference type="ARBA" id="ARBA00022741"/>
    </source>
</evidence>
<dbReference type="InterPro" id="IPR001878">
    <property type="entry name" value="Znf_CCHC"/>
</dbReference>
<feature type="domain" description="Helicase ATP-binding" evidence="10">
    <location>
        <begin position="1"/>
        <end position="138"/>
    </location>
</feature>
<keyword evidence="6 8" id="KW-0067">ATP-binding</keyword>
<dbReference type="SMART" id="SM00343">
    <property type="entry name" value="ZnF_C2HC"/>
    <property type="match status" value="1"/>
</dbReference>
<dbReference type="PROSITE" id="PS51194">
    <property type="entry name" value="HELICASE_CTER"/>
    <property type="match status" value="1"/>
</dbReference>
<dbReference type="EMBL" id="CAXAMN010005380">
    <property type="protein sequence ID" value="CAK9013500.1"/>
    <property type="molecule type" value="Genomic_DNA"/>
</dbReference>
<dbReference type="PROSITE" id="PS50158">
    <property type="entry name" value="ZF_CCHC"/>
    <property type="match status" value="1"/>
</dbReference>
<reference evidence="12 13" key="1">
    <citation type="submission" date="2024-02" db="EMBL/GenBank/DDBJ databases">
        <authorList>
            <person name="Chen Y."/>
            <person name="Shah S."/>
            <person name="Dougan E. K."/>
            <person name="Thang M."/>
            <person name="Chan C."/>
        </authorList>
    </citation>
    <scope>NUCLEOTIDE SEQUENCE [LARGE SCALE GENOMIC DNA]</scope>
</reference>
<feature type="domain" description="Helicase C-terminal" evidence="11">
    <location>
        <begin position="228"/>
        <end position="388"/>
    </location>
</feature>
<dbReference type="EC" id="3.6.4.13" evidence="2"/>
<accession>A0ABP0JGF8</accession>
<comment type="similarity">
    <text evidence="1">Belongs to the DEAD box helicase family. DDX4/VASA subfamily.</text>
</comment>
<evidence type="ECO:0000313" key="12">
    <source>
        <dbReference type="EMBL" id="CAK9013500.1"/>
    </source>
</evidence>